<evidence type="ECO:0008006" key="3">
    <source>
        <dbReference type="Google" id="ProtNLM"/>
    </source>
</evidence>
<dbReference type="EMBL" id="CP018632">
    <property type="protein sequence ID" value="ASJ75273.1"/>
    <property type="molecule type" value="Genomic_DNA"/>
</dbReference>
<evidence type="ECO:0000313" key="1">
    <source>
        <dbReference type="EMBL" id="ASJ75273.1"/>
    </source>
</evidence>
<dbReference type="OrthoDB" id="277390at2"/>
<protein>
    <recommendedName>
        <fullName evidence="3">DUF1415 domain-containing protein</fullName>
    </recommendedName>
</protein>
<evidence type="ECO:0000313" key="2">
    <source>
        <dbReference type="Proteomes" id="UP000250079"/>
    </source>
</evidence>
<sequence length="183" mass="20173">MNTNLPIVDPIAAIEHWLDAMVIGQNLCPFASSARRKGLVRIVVADTDSEAQCLQQLADEANRLETIEGDATTLFVLPRGFEDFDDYLDLLAVADALMEDLDFEGILQLASFHPDYQFDGTDYDDVSNWTNRSPLPILHLLKEDAVSRAVDAHPDPEGIPARNVEKLEQLGLAGILQILNSGD</sequence>
<dbReference type="Pfam" id="PF07209">
    <property type="entry name" value="DUF1415"/>
    <property type="match status" value="1"/>
</dbReference>
<name>A0A2Z2NVK2_9GAMM</name>
<dbReference type="RefSeq" id="WP_088922079.1">
    <property type="nucleotide sequence ID" value="NZ_CP018632.1"/>
</dbReference>
<accession>A0A2Z2NVK2</accession>
<dbReference type="Proteomes" id="UP000250079">
    <property type="component" value="Chromosome"/>
</dbReference>
<dbReference type="KEGG" id="gai:IMCC3135_26090"/>
<proteinExistence type="predicted"/>
<gene>
    <name evidence="1" type="ORF">IMCC3135_26090</name>
</gene>
<reference evidence="1 2" key="1">
    <citation type="submission" date="2016-12" db="EMBL/GenBank/DDBJ databases">
        <authorList>
            <person name="Song W.-J."/>
            <person name="Kurnit D.M."/>
        </authorList>
    </citation>
    <scope>NUCLEOTIDE SEQUENCE [LARGE SCALE GENOMIC DNA]</scope>
    <source>
        <strain evidence="1 2">IMCC3135</strain>
    </source>
</reference>
<dbReference type="AlphaFoldDB" id="A0A2Z2NVK2"/>
<organism evidence="1 2">
    <name type="scientific">Granulosicoccus antarcticus IMCC3135</name>
    <dbReference type="NCBI Taxonomy" id="1192854"/>
    <lineage>
        <taxon>Bacteria</taxon>
        <taxon>Pseudomonadati</taxon>
        <taxon>Pseudomonadota</taxon>
        <taxon>Gammaproteobacteria</taxon>
        <taxon>Chromatiales</taxon>
        <taxon>Granulosicoccaceae</taxon>
        <taxon>Granulosicoccus</taxon>
    </lineage>
</organism>
<dbReference type="InterPro" id="IPR009858">
    <property type="entry name" value="DUF1415"/>
</dbReference>
<keyword evidence="2" id="KW-1185">Reference proteome</keyword>